<comment type="caution">
    <text evidence="2">The sequence shown here is derived from an EMBL/GenBank/DDBJ whole genome shotgun (WGS) entry which is preliminary data.</text>
</comment>
<dbReference type="InterPro" id="IPR051404">
    <property type="entry name" value="TA_system_antitoxin"/>
</dbReference>
<dbReference type="PANTHER" id="PTHR34504">
    <property type="entry name" value="ANTITOXIN HICB"/>
    <property type="match status" value="1"/>
</dbReference>
<proteinExistence type="predicted"/>
<dbReference type="AlphaFoldDB" id="A0A554LVQ2"/>
<name>A0A554LVQ2_9BACT</name>
<evidence type="ECO:0000313" key="2">
    <source>
        <dbReference type="EMBL" id="TSC96937.1"/>
    </source>
</evidence>
<organism evidence="2 3">
    <name type="scientific">Candidatus Berkelbacteria bacterium Licking1014_2</name>
    <dbReference type="NCBI Taxonomy" id="2017146"/>
    <lineage>
        <taxon>Bacteria</taxon>
        <taxon>Candidatus Berkelbacteria</taxon>
    </lineage>
</organism>
<dbReference type="PANTHER" id="PTHR34504:SF4">
    <property type="entry name" value="ANTITOXIN HICB"/>
    <property type="match status" value="1"/>
</dbReference>
<evidence type="ECO:0000313" key="3">
    <source>
        <dbReference type="Proteomes" id="UP000318711"/>
    </source>
</evidence>
<sequence length="74" mass="8464">MNRRSFPVILEEDVDGGYVISCPFFEGCYSQGETIEEALKNIKEVISLCLEELPKREISYSSFPERIGFHMVSV</sequence>
<dbReference type="InterPro" id="IPR031807">
    <property type="entry name" value="HicB-like"/>
</dbReference>
<gene>
    <name evidence="2" type="ORF">CEN88_247</name>
</gene>
<dbReference type="Pfam" id="PF15919">
    <property type="entry name" value="HicB_lk_antitox"/>
    <property type="match status" value="1"/>
</dbReference>
<dbReference type="InterPro" id="IPR035069">
    <property type="entry name" value="TTHA1013/TTHA0281-like"/>
</dbReference>
<accession>A0A554LVQ2</accession>
<dbReference type="EMBL" id="VMGL01000025">
    <property type="protein sequence ID" value="TSC96937.1"/>
    <property type="molecule type" value="Genomic_DNA"/>
</dbReference>
<dbReference type="SUPFAM" id="SSF143100">
    <property type="entry name" value="TTHA1013/TTHA0281-like"/>
    <property type="match status" value="1"/>
</dbReference>
<protein>
    <recommendedName>
        <fullName evidence="1">HicB-like antitoxin of toxin-antitoxin system domain-containing protein</fullName>
    </recommendedName>
</protein>
<feature type="domain" description="HicB-like antitoxin of toxin-antitoxin system" evidence="1">
    <location>
        <begin position="6"/>
        <end position="53"/>
    </location>
</feature>
<reference evidence="2 3" key="1">
    <citation type="submission" date="2017-07" db="EMBL/GenBank/DDBJ databases">
        <title>Mechanisms for carbon and nitrogen cycling indicate functional differentiation within the Candidate Phyla Radiation.</title>
        <authorList>
            <person name="Danczak R.E."/>
            <person name="Johnston M.D."/>
            <person name="Kenah C."/>
            <person name="Slattery M."/>
            <person name="Wrighton K.C."/>
            <person name="Wilkins M.J."/>
        </authorList>
    </citation>
    <scope>NUCLEOTIDE SEQUENCE [LARGE SCALE GENOMIC DNA]</scope>
    <source>
        <strain evidence="2">Licking1014_2</strain>
    </source>
</reference>
<dbReference type="Proteomes" id="UP000318711">
    <property type="component" value="Unassembled WGS sequence"/>
</dbReference>
<evidence type="ECO:0000259" key="1">
    <source>
        <dbReference type="Pfam" id="PF15919"/>
    </source>
</evidence>
<dbReference type="Gene3D" id="3.30.160.250">
    <property type="match status" value="1"/>
</dbReference>